<evidence type="ECO:0000313" key="2">
    <source>
        <dbReference type="EMBL" id="KAE9397263.1"/>
    </source>
</evidence>
<organism evidence="2 3">
    <name type="scientific">Gymnopus androsaceus JB14</name>
    <dbReference type="NCBI Taxonomy" id="1447944"/>
    <lineage>
        <taxon>Eukaryota</taxon>
        <taxon>Fungi</taxon>
        <taxon>Dikarya</taxon>
        <taxon>Basidiomycota</taxon>
        <taxon>Agaricomycotina</taxon>
        <taxon>Agaricomycetes</taxon>
        <taxon>Agaricomycetidae</taxon>
        <taxon>Agaricales</taxon>
        <taxon>Marasmiineae</taxon>
        <taxon>Omphalotaceae</taxon>
        <taxon>Gymnopus</taxon>
    </lineage>
</organism>
<feature type="compositionally biased region" description="Polar residues" evidence="1">
    <location>
        <begin position="1"/>
        <end position="15"/>
    </location>
</feature>
<feature type="region of interest" description="Disordered" evidence="1">
    <location>
        <begin position="37"/>
        <end position="90"/>
    </location>
</feature>
<evidence type="ECO:0000256" key="1">
    <source>
        <dbReference type="SAM" id="MobiDB-lite"/>
    </source>
</evidence>
<gene>
    <name evidence="2" type="ORF">BT96DRAFT_995982</name>
</gene>
<keyword evidence="3" id="KW-1185">Reference proteome</keyword>
<proteinExistence type="predicted"/>
<evidence type="ECO:0000313" key="3">
    <source>
        <dbReference type="Proteomes" id="UP000799118"/>
    </source>
</evidence>
<accession>A0A6A4HHB1</accession>
<name>A0A6A4HHB1_9AGAR</name>
<dbReference type="EMBL" id="ML769500">
    <property type="protein sequence ID" value="KAE9397263.1"/>
    <property type="molecule type" value="Genomic_DNA"/>
</dbReference>
<dbReference type="AlphaFoldDB" id="A0A6A4HHB1"/>
<feature type="compositionally biased region" description="Basic and acidic residues" evidence="1">
    <location>
        <begin position="62"/>
        <end position="72"/>
    </location>
</feature>
<sequence>MAASSSNETGPSSREVTVAGKKPSKFWKYQLEPVLEAAPVKNSATTSDGVGGARGRKRGRPANKEVDARGTEENASVEQPPNKKHKKGGRVLWQLDPVLYRPTKPFLATFRRDSNDPSTFNLVLEGVSSTGSFDFETVIETFQTDHGTEIDFTFTPAVPANRH</sequence>
<protein>
    <submittedName>
        <fullName evidence="2">Uncharacterized protein</fullName>
    </submittedName>
</protein>
<feature type="region of interest" description="Disordered" evidence="1">
    <location>
        <begin position="1"/>
        <end position="22"/>
    </location>
</feature>
<dbReference type="Proteomes" id="UP000799118">
    <property type="component" value="Unassembled WGS sequence"/>
</dbReference>
<reference evidence="2" key="1">
    <citation type="journal article" date="2019" name="Environ. Microbiol.">
        <title>Fungal ecological strategies reflected in gene transcription - a case study of two litter decomposers.</title>
        <authorList>
            <person name="Barbi F."/>
            <person name="Kohler A."/>
            <person name="Barry K."/>
            <person name="Baskaran P."/>
            <person name="Daum C."/>
            <person name="Fauchery L."/>
            <person name="Ihrmark K."/>
            <person name="Kuo A."/>
            <person name="LaButti K."/>
            <person name="Lipzen A."/>
            <person name="Morin E."/>
            <person name="Grigoriev I.V."/>
            <person name="Henrissat B."/>
            <person name="Lindahl B."/>
            <person name="Martin F."/>
        </authorList>
    </citation>
    <scope>NUCLEOTIDE SEQUENCE</scope>
    <source>
        <strain evidence="2">JB14</strain>
    </source>
</reference>